<sequence>MYTPDAMKLSDKKHIFDFIDTYSFGLVVSPTLNASHFPFILDRSSSSQGILLSHMARANPLWKDFDGKRVLAIFQGPHSYVSPTWYQTSPAVPTWNYTAIHCYGTVSLVPVNELRTVMDALVHKHEPTLQAQKDVMPKAFIEEKLKNIIGFKIEIEEFQAKEKLGQHRSQADQRGTLQGLINSQSSESVALADYMLKVKKGTGV</sequence>
<evidence type="ECO:0000313" key="2">
    <source>
        <dbReference type="EMBL" id="PLO64411.1"/>
    </source>
</evidence>
<gene>
    <name evidence="2" type="ORF">CWN49_25500</name>
    <name evidence="1" type="ORF">PTQ40_25030</name>
</gene>
<reference evidence="2 3" key="2">
    <citation type="submission" date="2018-01" db="EMBL/GenBank/DDBJ databases">
        <title>Genomic study of Klebsiella pneumoniae.</title>
        <authorList>
            <person name="Yang Y."/>
            <person name="Bicalho R."/>
        </authorList>
    </citation>
    <scope>NUCLEOTIDE SEQUENCE [LARGE SCALE GENOMIC DNA]</scope>
    <source>
        <strain evidence="2 3">A10</strain>
    </source>
</reference>
<reference evidence="1" key="3">
    <citation type="journal article" date="2023" name="Front. Microbiol.">
        <title>Genomic characterization of carbapenem-resistant Klebsiella oxytoca complex in China: a multi-center study.</title>
        <authorList>
            <person name="Wan W."/>
            <person name="Yang X."/>
            <person name="Yu H."/>
            <person name="Wang M."/>
            <person name="Jia W."/>
            <person name="Huang B."/>
            <person name="Qu F."/>
            <person name="Shan B."/>
            <person name="Tang Y.W."/>
            <person name="Chen L."/>
            <person name="Du H."/>
        </authorList>
    </citation>
    <scope>NUCLEOTIDE SEQUENCE</scope>
    <source>
        <strain evidence="1">HD1688</strain>
    </source>
</reference>
<reference evidence="1" key="4">
    <citation type="submission" date="2023-01" db="EMBL/GenBank/DDBJ databases">
        <authorList>
            <person name="Du H."/>
            <person name="Wan W."/>
        </authorList>
    </citation>
    <scope>NUCLEOTIDE SEQUENCE</scope>
    <source>
        <strain evidence="1">HD1688</strain>
    </source>
</reference>
<dbReference type="PANTHER" id="PTHR35802">
    <property type="entry name" value="PROTEASE SYNTHASE AND SPORULATION PROTEIN PAI 2"/>
    <property type="match status" value="1"/>
</dbReference>
<dbReference type="Proteomes" id="UP001249822">
    <property type="component" value="Unassembled WGS sequence"/>
</dbReference>
<protein>
    <submittedName>
        <fullName evidence="2">FMN-binding negative transcriptional regulator</fullName>
    </submittedName>
</protein>
<comment type="caution">
    <text evidence="2">The sequence shown here is derived from an EMBL/GenBank/DDBJ whole genome shotgun (WGS) entry which is preliminary data.</text>
</comment>
<dbReference type="Gene3D" id="2.30.110.10">
    <property type="entry name" value="Electron Transport, Fmn-binding Protein, Chain A"/>
    <property type="match status" value="1"/>
</dbReference>
<proteinExistence type="predicted"/>
<reference evidence="2 3" key="1">
    <citation type="submission" date="2017-11" db="EMBL/GenBank/DDBJ databases">
        <authorList>
            <person name="Han C.G."/>
        </authorList>
    </citation>
    <scope>NUCLEOTIDE SEQUENCE [LARGE SCALE GENOMIC DNA]</scope>
    <source>
        <strain evidence="2 3">A10</strain>
    </source>
</reference>
<dbReference type="RefSeq" id="WP_038423285.1">
    <property type="nucleotide sequence ID" value="NZ_CABGVN010000003.1"/>
</dbReference>
<dbReference type="KEGG" id="kom:HR38_11980"/>
<dbReference type="Pfam" id="PF04299">
    <property type="entry name" value="FMN_bind_2"/>
    <property type="match status" value="1"/>
</dbReference>
<dbReference type="PIRSF" id="PIRSF010372">
    <property type="entry name" value="PaiB"/>
    <property type="match status" value="1"/>
</dbReference>
<evidence type="ECO:0000313" key="3">
    <source>
        <dbReference type="Proteomes" id="UP000234667"/>
    </source>
</evidence>
<organism evidence="2 3">
    <name type="scientific">Klebsiella michiganensis</name>
    <dbReference type="NCBI Taxonomy" id="1134687"/>
    <lineage>
        <taxon>Bacteria</taxon>
        <taxon>Pseudomonadati</taxon>
        <taxon>Pseudomonadota</taxon>
        <taxon>Gammaproteobacteria</taxon>
        <taxon>Enterobacterales</taxon>
        <taxon>Enterobacteriaceae</taxon>
        <taxon>Klebsiella/Raoultella group</taxon>
        <taxon>Klebsiella</taxon>
    </lineage>
</organism>
<dbReference type="InterPro" id="IPR007396">
    <property type="entry name" value="TR_PAI2-type"/>
</dbReference>
<name>A0A2J5PEF0_9ENTR</name>
<dbReference type="EMBL" id="JAQSKY010000025">
    <property type="protein sequence ID" value="MDS7902239.1"/>
    <property type="molecule type" value="Genomic_DNA"/>
</dbReference>
<dbReference type="AlphaFoldDB" id="A0A2J5PEF0"/>
<dbReference type="Proteomes" id="UP000234667">
    <property type="component" value="Unassembled WGS sequence"/>
</dbReference>
<dbReference type="SUPFAM" id="SSF50475">
    <property type="entry name" value="FMN-binding split barrel"/>
    <property type="match status" value="1"/>
</dbReference>
<evidence type="ECO:0000313" key="1">
    <source>
        <dbReference type="EMBL" id="MDS7902239.1"/>
    </source>
</evidence>
<dbReference type="PANTHER" id="PTHR35802:SF1">
    <property type="entry name" value="PROTEASE SYNTHASE AND SPORULATION PROTEIN PAI 2"/>
    <property type="match status" value="1"/>
</dbReference>
<dbReference type="InterPro" id="IPR012349">
    <property type="entry name" value="Split_barrel_FMN-bd"/>
</dbReference>
<accession>A0A2J5PEF0</accession>
<dbReference type="EMBL" id="PIDR01001036">
    <property type="protein sequence ID" value="PLO64411.1"/>
    <property type="molecule type" value="Genomic_DNA"/>
</dbReference>